<dbReference type="InterPro" id="IPR006073">
    <property type="entry name" value="GTP-bd"/>
</dbReference>
<feature type="compositionally biased region" description="Polar residues" evidence="6">
    <location>
        <begin position="109"/>
        <end position="119"/>
    </location>
</feature>
<proteinExistence type="predicted"/>
<feature type="compositionally biased region" description="Basic and acidic residues" evidence="6">
    <location>
        <begin position="92"/>
        <end position="105"/>
    </location>
</feature>
<dbReference type="InterPro" id="IPR027417">
    <property type="entry name" value="P-loop_NTPase"/>
</dbReference>
<accession>F4PVT6</accession>
<evidence type="ECO:0000259" key="7">
    <source>
        <dbReference type="PROSITE" id="PS51721"/>
    </source>
</evidence>
<keyword evidence="5" id="KW-0539">Nucleus</keyword>
<dbReference type="OrthoDB" id="10266128at2759"/>
<evidence type="ECO:0000256" key="3">
    <source>
        <dbReference type="ARBA" id="ARBA00023054"/>
    </source>
</evidence>
<dbReference type="RefSeq" id="XP_004367083.1">
    <property type="nucleotide sequence ID" value="XM_004367026.1"/>
</dbReference>
<dbReference type="Pfam" id="PF08701">
    <property type="entry name" value="GN3L_Grn1"/>
    <property type="match status" value="1"/>
</dbReference>
<feature type="compositionally biased region" description="Acidic residues" evidence="6">
    <location>
        <begin position="596"/>
        <end position="607"/>
    </location>
</feature>
<keyword evidence="9" id="KW-1185">Reference proteome</keyword>
<dbReference type="PANTHER" id="PTHR11089:SF30">
    <property type="entry name" value="GUANINE NUCLEOTIDE-BINDING PROTEIN-LIKE 3 HOMOLOG"/>
    <property type="match status" value="1"/>
</dbReference>
<dbReference type="InterPro" id="IPR014813">
    <property type="entry name" value="Gnl3_N_dom"/>
</dbReference>
<feature type="domain" description="CP-type G" evidence="7">
    <location>
        <begin position="130"/>
        <end position="315"/>
    </location>
</feature>
<dbReference type="GO" id="GO:0005730">
    <property type="term" value="C:nucleolus"/>
    <property type="evidence" value="ECO:0007669"/>
    <property type="project" value="UniProtKB-SubCell"/>
</dbReference>
<dbReference type="InterPro" id="IPR030378">
    <property type="entry name" value="G_CP_dom"/>
</dbReference>
<dbReference type="GeneID" id="14872500"/>
<dbReference type="Gene3D" id="1.10.1580.10">
    <property type="match status" value="1"/>
</dbReference>
<evidence type="ECO:0000313" key="8">
    <source>
        <dbReference type="EMBL" id="EGG20100.1"/>
    </source>
</evidence>
<dbReference type="GO" id="GO:0050793">
    <property type="term" value="P:regulation of developmental process"/>
    <property type="evidence" value="ECO:0007669"/>
    <property type="project" value="UniProtKB-ARBA"/>
</dbReference>
<dbReference type="SUPFAM" id="SSF52540">
    <property type="entry name" value="P-loop containing nucleoside triphosphate hydrolases"/>
    <property type="match status" value="1"/>
</dbReference>
<feature type="region of interest" description="Disordered" evidence="6">
    <location>
        <begin position="83"/>
        <end position="120"/>
    </location>
</feature>
<sequence length="607" mass="68565">MAKKKSRRLSVKMKNKIVKKVNEHHRKLRKEDKEKGKVKKTIKKDPGIPNLYPFKEDLLNQIQAHKDAIAEVRRLKKEGKKARSVSDLVKQAGDREKEFTKKQKEAAANPNQLDRTSAMESRDNSLRSFFREVKKVIEASDVILQVLDARDPMGCRCLDVEKLILERYPNKKIVLILNKIDLIPKDNVLVWVKYLKNYFPTLAFKCSTMQHKITPGQSHVSAELATQNQLNSAECYGGESLLQLLKNYSRSLNMKTSISVGIIGYPNVGKSSLINSLKRARSVSVANTPGHTKVAQVVNLDKNVKLIDSPGIVPLKGGIDVNTVLRNVVRVEKVEDPVTPVTAIIQRCGRNQLIKIYQVPNFTSTTEFLTLIAHRRGKIKAGGIIDLHATALSVLRDWTDGKIPFHTVPPKENHHVGASIVSNFDEEFNIDQSADLENLRDKVDSTAVASMETKVDTSIFDEEDDEDMDEDDDSDEDDSDMDDDDEDEDEDEDDDSLDGADMEEGDDEQVDIRALLKQQQDQKLTQQQQRNQVKTAKKQNLTDEADQYNPQTNKNAKKQAKKEKKKAGFVSQEAYSFATDFVGSDDESADEMHDDNVEEDIDEDEVF</sequence>
<name>F4PVT6_CACFS</name>
<dbReference type="GO" id="GO:0051239">
    <property type="term" value="P:regulation of multicellular organismal process"/>
    <property type="evidence" value="ECO:0007669"/>
    <property type="project" value="UniProtKB-ARBA"/>
</dbReference>
<feature type="compositionally biased region" description="Acidic residues" evidence="6">
    <location>
        <begin position="459"/>
        <end position="509"/>
    </location>
</feature>
<organism evidence="8 9">
    <name type="scientific">Cavenderia fasciculata</name>
    <name type="common">Slime mold</name>
    <name type="synonym">Dictyostelium fasciculatum</name>
    <dbReference type="NCBI Taxonomy" id="261658"/>
    <lineage>
        <taxon>Eukaryota</taxon>
        <taxon>Amoebozoa</taxon>
        <taxon>Evosea</taxon>
        <taxon>Eumycetozoa</taxon>
        <taxon>Dictyostelia</taxon>
        <taxon>Acytosteliales</taxon>
        <taxon>Cavenderiaceae</taxon>
        <taxon>Cavenderia</taxon>
    </lineage>
</organism>
<dbReference type="STRING" id="1054147.F4PVT6"/>
<keyword evidence="2" id="KW-0547">Nucleotide-binding</keyword>
<feature type="region of interest" description="Disordered" evidence="6">
    <location>
        <begin position="581"/>
        <end position="607"/>
    </location>
</feature>
<dbReference type="FunFam" id="3.40.50.300:FF:000571">
    <property type="entry name" value="Guanine nucleotide-binding protein-like NSN1"/>
    <property type="match status" value="1"/>
</dbReference>
<evidence type="ECO:0000256" key="5">
    <source>
        <dbReference type="ARBA" id="ARBA00023242"/>
    </source>
</evidence>
<dbReference type="AlphaFoldDB" id="F4PVT6"/>
<dbReference type="InterPro" id="IPR050755">
    <property type="entry name" value="TRAFAC_YlqF/YawG_RiboMat"/>
</dbReference>
<evidence type="ECO:0000256" key="6">
    <source>
        <dbReference type="SAM" id="MobiDB-lite"/>
    </source>
</evidence>
<dbReference type="KEGG" id="dfa:DFA_07217"/>
<dbReference type="InterPro" id="IPR023179">
    <property type="entry name" value="GTP-bd_ortho_bundle_sf"/>
</dbReference>
<feature type="region of interest" description="Disordered" evidence="6">
    <location>
        <begin position="21"/>
        <end position="46"/>
    </location>
</feature>
<keyword evidence="3" id="KW-0175">Coiled coil</keyword>
<dbReference type="Proteomes" id="UP000007797">
    <property type="component" value="Unassembled WGS sequence"/>
</dbReference>
<feature type="compositionally biased region" description="Basic residues" evidence="6">
    <location>
        <begin position="555"/>
        <end position="567"/>
    </location>
</feature>
<feature type="compositionally biased region" description="Low complexity" evidence="6">
    <location>
        <begin position="515"/>
        <end position="534"/>
    </location>
</feature>
<feature type="region of interest" description="Disordered" evidence="6">
    <location>
        <begin position="453"/>
        <end position="569"/>
    </location>
</feature>
<dbReference type="GO" id="GO:0005525">
    <property type="term" value="F:GTP binding"/>
    <property type="evidence" value="ECO:0007669"/>
    <property type="project" value="UniProtKB-KW"/>
</dbReference>
<keyword evidence="4" id="KW-0342">GTP-binding</keyword>
<dbReference type="CDD" id="cd04178">
    <property type="entry name" value="Nucleostemin_like"/>
    <property type="match status" value="1"/>
</dbReference>
<dbReference type="PANTHER" id="PTHR11089">
    <property type="entry name" value="GTP-BINDING PROTEIN-RELATED"/>
    <property type="match status" value="1"/>
</dbReference>
<reference evidence="9" key="1">
    <citation type="journal article" date="2011" name="Genome Res.">
        <title>Phylogeny-wide analysis of social amoeba genomes highlights ancient origins for complex intercellular communication.</title>
        <authorList>
            <person name="Heidel A.J."/>
            <person name="Lawal H.M."/>
            <person name="Felder M."/>
            <person name="Schilde C."/>
            <person name="Helps N.R."/>
            <person name="Tunggal B."/>
            <person name="Rivero F."/>
            <person name="John U."/>
            <person name="Schleicher M."/>
            <person name="Eichinger L."/>
            <person name="Platzer M."/>
            <person name="Noegel A.A."/>
            <person name="Schaap P."/>
            <person name="Gloeckner G."/>
        </authorList>
    </citation>
    <scope>NUCLEOTIDE SEQUENCE [LARGE SCALE GENOMIC DNA]</scope>
    <source>
        <strain evidence="9">SH3</strain>
    </source>
</reference>
<evidence type="ECO:0000256" key="4">
    <source>
        <dbReference type="ARBA" id="ARBA00023134"/>
    </source>
</evidence>
<dbReference type="FunFam" id="1.10.1580.10:FF:000002">
    <property type="entry name" value="Guanine nucleotide-binding protein-like 3 (nucleolar)-like"/>
    <property type="match status" value="1"/>
</dbReference>
<protein>
    <submittedName>
        <fullName evidence="8">Guanine nucleotide binding protein 3</fullName>
    </submittedName>
</protein>
<gene>
    <name evidence="8" type="primary">gnl3</name>
    <name evidence="8" type="ORF">DFA_07217</name>
</gene>
<evidence type="ECO:0000313" key="9">
    <source>
        <dbReference type="Proteomes" id="UP000007797"/>
    </source>
</evidence>
<evidence type="ECO:0000256" key="1">
    <source>
        <dbReference type="ARBA" id="ARBA00004604"/>
    </source>
</evidence>
<dbReference type="Pfam" id="PF01926">
    <property type="entry name" value="MMR_HSR1"/>
    <property type="match status" value="1"/>
</dbReference>
<dbReference type="OMA" id="FKLDGLW"/>
<dbReference type="Gene3D" id="3.40.50.300">
    <property type="entry name" value="P-loop containing nucleotide triphosphate hydrolases"/>
    <property type="match status" value="1"/>
</dbReference>
<evidence type="ECO:0000256" key="2">
    <source>
        <dbReference type="ARBA" id="ARBA00022741"/>
    </source>
</evidence>
<dbReference type="EMBL" id="GL883013">
    <property type="protein sequence ID" value="EGG20100.1"/>
    <property type="molecule type" value="Genomic_DNA"/>
</dbReference>
<dbReference type="PROSITE" id="PS51721">
    <property type="entry name" value="G_CP"/>
    <property type="match status" value="1"/>
</dbReference>
<comment type="subcellular location">
    <subcellularLocation>
        <location evidence="1">Nucleus</location>
        <location evidence="1">Nucleolus</location>
    </subcellularLocation>
</comment>